<name>A0A831T8L1_9BACT</name>
<dbReference type="Gene3D" id="3.30.160.250">
    <property type="match status" value="1"/>
</dbReference>
<dbReference type="SUPFAM" id="SSF143100">
    <property type="entry name" value="TTHA1013/TTHA0281-like"/>
    <property type="match status" value="1"/>
</dbReference>
<dbReference type="InterPro" id="IPR049389">
    <property type="entry name" value="TTHA0281-like"/>
</dbReference>
<reference evidence="1" key="1">
    <citation type="journal article" date="2020" name="mSystems">
        <title>Genome- and Community-Level Interaction Insights into Carbon Utilization and Element Cycling Functions of Hydrothermarchaeota in Hydrothermal Sediment.</title>
        <authorList>
            <person name="Zhou Z."/>
            <person name="Liu Y."/>
            <person name="Xu W."/>
            <person name="Pan J."/>
            <person name="Luo Z.H."/>
            <person name="Li M."/>
        </authorList>
    </citation>
    <scope>NUCLEOTIDE SEQUENCE [LARGE SCALE GENOMIC DNA]</scope>
    <source>
        <strain evidence="1">SpSt-210</strain>
    </source>
</reference>
<protein>
    <submittedName>
        <fullName evidence="1">Type II toxin-antitoxin system HicB family antitoxin</fullName>
    </submittedName>
</protein>
<evidence type="ECO:0000313" key="1">
    <source>
        <dbReference type="EMBL" id="HEG90375.1"/>
    </source>
</evidence>
<organism evidence="1">
    <name type="scientific">Thermorudis peleae</name>
    <dbReference type="NCBI Taxonomy" id="1382356"/>
    <lineage>
        <taxon>Bacteria</taxon>
        <taxon>Pseudomonadati</taxon>
        <taxon>Thermomicrobiota</taxon>
        <taxon>Thermomicrobia</taxon>
        <taxon>Thermomicrobia incertae sedis</taxon>
        <taxon>Thermorudis</taxon>
    </lineage>
</organism>
<proteinExistence type="predicted"/>
<accession>A0A831T8L1</accession>
<dbReference type="Pfam" id="PF21748">
    <property type="entry name" value="UPF0150"/>
    <property type="match status" value="1"/>
</dbReference>
<sequence length="67" mass="7884">MIARYVQKAMERARFEQWPEEGIVYGEIPQLPDVWATAETEEECRRALEDVLKEWIKGSVGRTWSVD</sequence>
<dbReference type="EMBL" id="DSIY01000062">
    <property type="protein sequence ID" value="HEG90375.1"/>
    <property type="molecule type" value="Genomic_DNA"/>
</dbReference>
<comment type="caution">
    <text evidence="1">The sequence shown here is derived from an EMBL/GenBank/DDBJ whole genome shotgun (WGS) entry which is preliminary data.</text>
</comment>
<dbReference type="InterPro" id="IPR035069">
    <property type="entry name" value="TTHA1013/TTHA0281-like"/>
</dbReference>
<gene>
    <name evidence="1" type="ORF">ENP34_02890</name>
</gene>
<dbReference type="AlphaFoldDB" id="A0A831T8L1"/>